<dbReference type="AlphaFoldDB" id="A0A8S2HZD2"/>
<sequence>MIDTRVNNVKNLSCTQYGHILMAERADTSCTMLINADGVVTKNKNINLCPITFMVNEISLPRRRYTECVLLGGVRSMCADNKIEQIDDALAHIRTSTTTSRRFGSIKKIKKFKANELKSLMHHGSTVLLEYMKPVYREHYSLLLAAINLASQDIVTLENIEAIRLLLDAFVEKYERIYGERYMVSNVHSLLHVYETVEYFGPRHFCSTFSFEGIGHDLVSMVHGTTYYGQQLIAHHQYFRQAIINMANGDYPWKLYTFNEKMLSRKATSSSDIYLTRSVPEKRVRVGVGRD</sequence>
<dbReference type="EMBL" id="CAJOBA010003986">
    <property type="protein sequence ID" value="CAF3699415.1"/>
    <property type="molecule type" value="Genomic_DNA"/>
</dbReference>
<dbReference type="PANTHER" id="PTHR46579">
    <property type="entry name" value="F5/8 TYPE C DOMAIN-CONTAINING PROTEIN-RELATED"/>
    <property type="match status" value="1"/>
</dbReference>
<dbReference type="Proteomes" id="UP000677228">
    <property type="component" value="Unassembled WGS sequence"/>
</dbReference>
<name>A0A8S2HZD2_9BILA</name>
<gene>
    <name evidence="1" type="ORF">OVA965_LOCUS10676</name>
    <name evidence="2" type="ORF">TMI583_LOCUS10672</name>
</gene>
<reference evidence="2" key="1">
    <citation type="submission" date="2021-02" db="EMBL/GenBank/DDBJ databases">
        <authorList>
            <person name="Nowell W R."/>
        </authorList>
    </citation>
    <scope>NUCLEOTIDE SEQUENCE</scope>
</reference>
<dbReference type="EMBL" id="CAJNOK010003984">
    <property type="protein sequence ID" value="CAF0922030.1"/>
    <property type="molecule type" value="Genomic_DNA"/>
</dbReference>
<protein>
    <recommendedName>
        <fullName evidence="4">DUF4218 domain-containing protein</fullName>
    </recommendedName>
</protein>
<accession>A0A8S2HZD2</accession>
<evidence type="ECO:0000313" key="3">
    <source>
        <dbReference type="Proteomes" id="UP000682733"/>
    </source>
</evidence>
<evidence type="ECO:0000313" key="1">
    <source>
        <dbReference type="EMBL" id="CAF0922030.1"/>
    </source>
</evidence>
<dbReference type="Proteomes" id="UP000682733">
    <property type="component" value="Unassembled WGS sequence"/>
</dbReference>
<comment type="caution">
    <text evidence="2">The sequence shown here is derived from an EMBL/GenBank/DDBJ whole genome shotgun (WGS) entry which is preliminary data.</text>
</comment>
<evidence type="ECO:0000313" key="2">
    <source>
        <dbReference type="EMBL" id="CAF3699415.1"/>
    </source>
</evidence>
<evidence type="ECO:0008006" key="4">
    <source>
        <dbReference type="Google" id="ProtNLM"/>
    </source>
</evidence>
<proteinExistence type="predicted"/>
<dbReference type="PANTHER" id="PTHR46579:SF1">
    <property type="entry name" value="F5_8 TYPE C DOMAIN-CONTAINING PROTEIN"/>
    <property type="match status" value="1"/>
</dbReference>
<organism evidence="2 3">
    <name type="scientific">Didymodactylos carnosus</name>
    <dbReference type="NCBI Taxonomy" id="1234261"/>
    <lineage>
        <taxon>Eukaryota</taxon>
        <taxon>Metazoa</taxon>
        <taxon>Spiralia</taxon>
        <taxon>Gnathifera</taxon>
        <taxon>Rotifera</taxon>
        <taxon>Eurotatoria</taxon>
        <taxon>Bdelloidea</taxon>
        <taxon>Philodinida</taxon>
        <taxon>Philodinidae</taxon>
        <taxon>Didymodactylos</taxon>
    </lineage>
</organism>